<evidence type="ECO:0000256" key="2">
    <source>
        <dbReference type="ARBA" id="ARBA00022643"/>
    </source>
</evidence>
<keyword evidence="3" id="KW-0560">Oxidoreductase</keyword>
<dbReference type="PANTHER" id="PTHR32332:SF18">
    <property type="entry name" value="2-NITROPROPANE DIOXYGENASE"/>
    <property type="match status" value="1"/>
</dbReference>
<keyword evidence="4" id="KW-0223">Dioxygenase</keyword>
<dbReference type="GO" id="GO:0018580">
    <property type="term" value="F:nitronate monooxygenase activity"/>
    <property type="evidence" value="ECO:0007669"/>
    <property type="project" value="InterPro"/>
</dbReference>
<dbReference type="AlphaFoldDB" id="A0A510KVG1"/>
<organism evidence="4 5">
    <name type="scientific">Leptotrichia wadei</name>
    <dbReference type="NCBI Taxonomy" id="157687"/>
    <lineage>
        <taxon>Bacteria</taxon>
        <taxon>Fusobacteriati</taxon>
        <taxon>Fusobacteriota</taxon>
        <taxon>Fusobacteriia</taxon>
        <taxon>Fusobacteriales</taxon>
        <taxon>Leptotrichiaceae</taxon>
        <taxon>Leptotrichia</taxon>
    </lineage>
</organism>
<dbReference type="PANTHER" id="PTHR32332">
    <property type="entry name" value="2-NITROPROPANE DIOXYGENASE"/>
    <property type="match status" value="1"/>
</dbReference>
<dbReference type="InterPro" id="IPR004136">
    <property type="entry name" value="NMO"/>
</dbReference>
<evidence type="ECO:0000313" key="5">
    <source>
        <dbReference type="Proteomes" id="UP000321944"/>
    </source>
</evidence>
<keyword evidence="1" id="KW-0285">Flavoprotein</keyword>
<accession>A0A510KVG1</accession>
<dbReference type="Proteomes" id="UP000321944">
    <property type="component" value="Chromosome"/>
</dbReference>
<dbReference type="SUPFAM" id="SSF51412">
    <property type="entry name" value="Inosine monophosphate dehydrogenase (IMPDH)"/>
    <property type="match status" value="1"/>
</dbReference>
<dbReference type="Pfam" id="PF03060">
    <property type="entry name" value="NMO"/>
    <property type="match status" value="1"/>
</dbReference>
<dbReference type="GO" id="GO:0051213">
    <property type="term" value="F:dioxygenase activity"/>
    <property type="evidence" value="ECO:0007669"/>
    <property type="project" value="UniProtKB-KW"/>
</dbReference>
<dbReference type="EMBL" id="AP019841">
    <property type="protein sequence ID" value="BBM54133.1"/>
    <property type="molecule type" value="Genomic_DNA"/>
</dbReference>
<keyword evidence="2" id="KW-0288">FMN</keyword>
<dbReference type="InterPro" id="IPR013785">
    <property type="entry name" value="Aldolase_TIM"/>
</dbReference>
<evidence type="ECO:0000256" key="3">
    <source>
        <dbReference type="ARBA" id="ARBA00023002"/>
    </source>
</evidence>
<evidence type="ECO:0000313" key="4">
    <source>
        <dbReference type="EMBL" id="BBM54133.1"/>
    </source>
</evidence>
<proteinExistence type="predicted"/>
<protein>
    <submittedName>
        <fullName evidence="4">2-nitropropane dioxygenase</fullName>
    </submittedName>
</protein>
<reference evidence="4 5" key="1">
    <citation type="submission" date="2019-07" db="EMBL/GenBank/DDBJ databases">
        <title>Complete Genome Sequence of Leptotrichia wadei Strain JMUB3936.</title>
        <authorList>
            <person name="Watanabe S."/>
            <person name="Cui L."/>
        </authorList>
    </citation>
    <scope>NUCLEOTIDE SEQUENCE [LARGE SCALE GENOMIC DNA]</scope>
    <source>
        <strain evidence="4 5">JMUB3936</strain>
    </source>
</reference>
<gene>
    <name evidence="4" type="ORF">JMUB3936_0412</name>
</gene>
<name>A0A510KVG1_9FUSO</name>
<sequence length="387" mass="42232">MNKISEIKKENSVNLNEEKINENKKIELKGIKIGKYYIEKPIVQGGMGVGISWDRLAGNVAKNGCLGTISAICTGYYQNMKFVKKAVKGRPLGTENAYNREALFEIFKNARKICGDRPLACNILHAINDYARVVNDALEAGANIIVTGAGLPLELPKLVKDYPDVEIVPIVSSARALKIICKKWKAAGKMPGAVIVEGPKSGGHQGAKYEELFAPEHQLEAILPPIKEERDKWGDFPIIAAGGIWDNNDIKNIMALGADAVQMGTRFIGTYECDASDVLKQVLLEAKEEDIVIVSSPVGYPGRAVKTNLIKTLEPGEKKIQCISNCVFPCERGKGANRVGYCIADSLGDAYLGRLQSGLFFSGANGWRLKELVHVKDLIDELMTGNN</sequence>
<evidence type="ECO:0000256" key="1">
    <source>
        <dbReference type="ARBA" id="ARBA00022630"/>
    </source>
</evidence>
<dbReference type="CDD" id="cd04730">
    <property type="entry name" value="NPD_like"/>
    <property type="match status" value="1"/>
</dbReference>
<dbReference type="Gene3D" id="3.20.20.70">
    <property type="entry name" value="Aldolase class I"/>
    <property type="match status" value="1"/>
</dbReference>